<reference evidence="1" key="1">
    <citation type="submission" date="2022-07" db="EMBL/GenBank/DDBJ databases">
        <title>Genome Sequence of Phlebia brevispora.</title>
        <authorList>
            <person name="Buettner E."/>
        </authorList>
    </citation>
    <scope>NUCLEOTIDE SEQUENCE</scope>
    <source>
        <strain evidence="1">MPL23</strain>
    </source>
</reference>
<organism evidence="1 2">
    <name type="scientific">Phlebia brevispora</name>
    <dbReference type="NCBI Taxonomy" id="194682"/>
    <lineage>
        <taxon>Eukaryota</taxon>
        <taxon>Fungi</taxon>
        <taxon>Dikarya</taxon>
        <taxon>Basidiomycota</taxon>
        <taxon>Agaricomycotina</taxon>
        <taxon>Agaricomycetes</taxon>
        <taxon>Polyporales</taxon>
        <taxon>Meruliaceae</taxon>
        <taxon>Phlebia</taxon>
    </lineage>
</organism>
<comment type="caution">
    <text evidence="1">The sequence shown here is derived from an EMBL/GenBank/DDBJ whole genome shotgun (WGS) entry which is preliminary data.</text>
</comment>
<name>A0ACC1RTW3_9APHY</name>
<protein>
    <submittedName>
        <fullName evidence="1">Uncharacterized protein</fullName>
    </submittedName>
</protein>
<keyword evidence="2" id="KW-1185">Reference proteome</keyword>
<accession>A0ACC1RTW3</accession>
<gene>
    <name evidence="1" type="ORF">NM688_g8348</name>
</gene>
<evidence type="ECO:0000313" key="2">
    <source>
        <dbReference type="Proteomes" id="UP001148662"/>
    </source>
</evidence>
<dbReference type="Proteomes" id="UP001148662">
    <property type="component" value="Unassembled WGS sequence"/>
</dbReference>
<sequence length="894" mass="98419">MATAPKFPPLDGSLPVLPGFVDFHAKYNPDLPWVVFPSKQDPTKADSISYSQFAKATHRIAHGLRPNRSEGKDGDVVGVVIHCDSILYLAVLVGLVRAGFVPFPMSPRNSPEAIYSMLEKTNSHRVVSQSSLAPLISKVRGLTEADSYTLQVDEMPSLQSVFPFLETGIDTDVEPYPASSRPHHPDDLVVYIHSSGSTGYPKPIPQRQKQVLNWCSSAVITKGRDRAVRWACMHLPTFHTIGFYMQLYSPLVSGYAIAVFAPQAPASPIVPNPRNVLEAARVTGCTGVPTVPAFVEAWAQSEDAIKFLTSLQIVAFSGGPLSEKNGNKLAAAGVKFFAVYGATEFGAYTDVFDADDSQGPDAPVKTSADWAWFSFCDRVKPRWIPQGDGSYELQFLTWENHHPAIENLPDVRGYATSDLFEPHPTKKGLWKITGRKDDVLVLGSGEKIVPLPQEGMIGSHPKVAGAVMFGRGRNEPGILIELHPEDAIDPRDETAVIHFRNEIWPIVEEANRTAPAFARIFKEMIIVADPARPFPRAAKGTFIRKQTIALYQYEIDQLYDTVDDSRDTKGIAPPASWIVEDIETWLMEHASAIKDSRIDPSVDLFDQGFDSLYTTFLRNRIIGAMRTSDDPNVRKASATVPQNFIFDHPTLRELAAGIAALINPVEGPQHKDHVKDIQDMLAKYSKNMPTYKQEIVVLLTGSTGNVGCHALASLLSEPRVTKVYTFNRPSANGGNNRQKAAFASRNLPVELLDSPKLVPLVGDLAIENFGLDKEVFAEIKGTVTHIIHNAWKVDFNHTLPSFESHIANTRKLLDECFTFARRPRVLFTSSIAAVQGWDVSRGLIPEEPLSDPALAIANGYGSSKYVAEQVCLDRNGGIMCFSDEHTPATCTSRE</sequence>
<dbReference type="EMBL" id="JANHOG010002217">
    <property type="protein sequence ID" value="KAJ3525806.1"/>
    <property type="molecule type" value="Genomic_DNA"/>
</dbReference>
<evidence type="ECO:0000313" key="1">
    <source>
        <dbReference type="EMBL" id="KAJ3525806.1"/>
    </source>
</evidence>
<proteinExistence type="predicted"/>